<evidence type="ECO:0000256" key="2">
    <source>
        <dbReference type="SAM" id="MobiDB-lite"/>
    </source>
</evidence>
<dbReference type="EMBL" id="VSRR010016136">
    <property type="protein sequence ID" value="MPC58964.1"/>
    <property type="molecule type" value="Genomic_DNA"/>
</dbReference>
<comment type="subcellular location">
    <subcellularLocation>
        <location evidence="1">Nucleus</location>
    </subcellularLocation>
</comment>
<evidence type="ECO:0000313" key="3">
    <source>
        <dbReference type="EMBL" id="MPC58964.1"/>
    </source>
</evidence>
<name>A0A5B7GQS9_PORTR</name>
<dbReference type="Proteomes" id="UP000324222">
    <property type="component" value="Unassembled WGS sequence"/>
</dbReference>
<keyword evidence="4" id="KW-1185">Reference proteome</keyword>
<gene>
    <name evidence="3" type="ORF">E2C01_052979</name>
</gene>
<evidence type="ECO:0000313" key="4">
    <source>
        <dbReference type="Proteomes" id="UP000324222"/>
    </source>
</evidence>
<feature type="region of interest" description="Disordered" evidence="2">
    <location>
        <begin position="202"/>
        <end position="221"/>
    </location>
</feature>
<dbReference type="InterPro" id="IPR009057">
    <property type="entry name" value="Homeodomain-like_sf"/>
</dbReference>
<feature type="compositionally biased region" description="Basic residues" evidence="2">
    <location>
        <begin position="123"/>
        <end position="132"/>
    </location>
</feature>
<dbReference type="AlphaFoldDB" id="A0A5B7GQS9"/>
<accession>A0A5B7GQS9</accession>
<proteinExistence type="predicted"/>
<organism evidence="3 4">
    <name type="scientific">Portunus trituberculatus</name>
    <name type="common">Swimming crab</name>
    <name type="synonym">Neptunus trituberculatus</name>
    <dbReference type="NCBI Taxonomy" id="210409"/>
    <lineage>
        <taxon>Eukaryota</taxon>
        <taxon>Metazoa</taxon>
        <taxon>Ecdysozoa</taxon>
        <taxon>Arthropoda</taxon>
        <taxon>Crustacea</taxon>
        <taxon>Multicrustacea</taxon>
        <taxon>Malacostraca</taxon>
        <taxon>Eumalacostraca</taxon>
        <taxon>Eucarida</taxon>
        <taxon>Decapoda</taxon>
        <taxon>Pleocyemata</taxon>
        <taxon>Brachyura</taxon>
        <taxon>Eubrachyura</taxon>
        <taxon>Portunoidea</taxon>
        <taxon>Portunidae</taxon>
        <taxon>Portuninae</taxon>
        <taxon>Portunus</taxon>
    </lineage>
</organism>
<dbReference type="Pfam" id="PF13384">
    <property type="entry name" value="HTH_23"/>
    <property type="match status" value="1"/>
</dbReference>
<reference evidence="3 4" key="1">
    <citation type="submission" date="2019-05" db="EMBL/GenBank/DDBJ databases">
        <title>Another draft genome of Portunus trituberculatus and its Hox gene families provides insights of decapod evolution.</title>
        <authorList>
            <person name="Jeong J.-H."/>
            <person name="Song I."/>
            <person name="Kim S."/>
            <person name="Choi T."/>
            <person name="Kim D."/>
            <person name="Ryu S."/>
            <person name="Kim W."/>
        </authorList>
    </citation>
    <scope>NUCLEOTIDE SEQUENCE [LARGE SCALE GENOMIC DNA]</scope>
    <source>
        <tissue evidence="3">Muscle</tissue>
    </source>
</reference>
<evidence type="ECO:0000256" key="1">
    <source>
        <dbReference type="ARBA" id="ARBA00004123"/>
    </source>
</evidence>
<protein>
    <submittedName>
        <fullName evidence="3">Uncharacterized protein</fullName>
    </submittedName>
</protein>
<feature type="compositionally biased region" description="Basic and acidic residues" evidence="2">
    <location>
        <begin position="204"/>
        <end position="221"/>
    </location>
</feature>
<dbReference type="SUPFAM" id="SSF46689">
    <property type="entry name" value="Homeodomain-like"/>
    <property type="match status" value="1"/>
</dbReference>
<comment type="caution">
    <text evidence="3">The sequence shown here is derived from an EMBL/GenBank/DDBJ whole genome shotgun (WGS) entry which is preliminary data.</text>
</comment>
<feature type="region of interest" description="Disordered" evidence="2">
    <location>
        <begin position="113"/>
        <end position="134"/>
    </location>
</feature>
<dbReference type="GO" id="GO:0005634">
    <property type="term" value="C:nucleus"/>
    <property type="evidence" value="ECO:0007669"/>
    <property type="project" value="UniProtKB-SubCell"/>
</dbReference>
<sequence length="221" mass="25141">MYSYCLYISLYFNLKSLPRGLGGKVHPPPLLYLIINSTINVSINQKLNNAQRKYAVVETELYVEPYLSVGLFRQGRPRGPVVHVEEKKSNQEIATNTGIALRTFQRWTKIYREGGRDASPPPHKPKGRKRSVSQRTLNIIRRQFEANPRIHSMELKARNPALLAKMAWRTVAWVRVSQAEVRPSGSDWLAGFPCITLTWGPHESQTRDRGCADERSCISGP</sequence>